<proteinExistence type="predicted"/>
<organism evidence="2">
    <name type="scientific">marine metagenome</name>
    <dbReference type="NCBI Taxonomy" id="408172"/>
    <lineage>
        <taxon>unclassified sequences</taxon>
        <taxon>metagenomes</taxon>
        <taxon>ecological metagenomes</taxon>
    </lineage>
</organism>
<name>A0A382B1H7_9ZZZZ</name>
<dbReference type="EMBL" id="UINC01027715">
    <property type="protein sequence ID" value="SVB07434.1"/>
    <property type="molecule type" value="Genomic_DNA"/>
</dbReference>
<feature type="non-terminal residue" evidence="2">
    <location>
        <position position="58"/>
    </location>
</feature>
<sequence>TPWPTPTPRCGPPTARWPLSSSPSMPNGDPCTPCRYWPGPTKPTASPPRWSLHGPPRT</sequence>
<evidence type="ECO:0000313" key="2">
    <source>
        <dbReference type="EMBL" id="SVB07434.1"/>
    </source>
</evidence>
<accession>A0A382B1H7</accession>
<evidence type="ECO:0000256" key="1">
    <source>
        <dbReference type="SAM" id="MobiDB-lite"/>
    </source>
</evidence>
<feature type="compositionally biased region" description="Pro residues" evidence="1">
    <location>
        <begin position="1"/>
        <end position="11"/>
    </location>
</feature>
<protein>
    <submittedName>
        <fullName evidence="2">Uncharacterized protein</fullName>
    </submittedName>
</protein>
<reference evidence="2" key="1">
    <citation type="submission" date="2018-05" db="EMBL/GenBank/DDBJ databases">
        <authorList>
            <person name="Lanie J.A."/>
            <person name="Ng W.-L."/>
            <person name="Kazmierczak K.M."/>
            <person name="Andrzejewski T.M."/>
            <person name="Davidsen T.M."/>
            <person name="Wayne K.J."/>
            <person name="Tettelin H."/>
            <person name="Glass J.I."/>
            <person name="Rusch D."/>
            <person name="Podicherti R."/>
            <person name="Tsui H.-C.T."/>
            <person name="Winkler M.E."/>
        </authorList>
    </citation>
    <scope>NUCLEOTIDE SEQUENCE</scope>
</reference>
<dbReference type="AlphaFoldDB" id="A0A382B1H7"/>
<feature type="region of interest" description="Disordered" evidence="1">
    <location>
        <begin position="1"/>
        <end position="58"/>
    </location>
</feature>
<gene>
    <name evidence="2" type="ORF">METZ01_LOCUS160288</name>
</gene>
<feature type="non-terminal residue" evidence="2">
    <location>
        <position position="1"/>
    </location>
</feature>